<gene>
    <name evidence="4" type="ORF">SAMN05421779_105223</name>
</gene>
<evidence type="ECO:0000256" key="3">
    <source>
        <dbReference type="SAM" id="MobiDB-lite"/>
    </source>
</evidence>
<keyword evidence="2" id="KW-0812">Transmembrane</keyword>
<keyword evidence="2" id="KW-0472">Membrane</keyword>
<accession>A0A1N7NMA8</accession>
<dbReference type="PANTHER" id="PTHR30203:SF32">
    <property type="entry name" value="CATION EFFLUX SYSTEM PROTEIN CUSC"/>
    <property type="match status" value="1"/>
</dbReference>
<evidence type="ECO:0000256" key="2">
    <source>
        <dbReference type="RuleBase" id="RU362097"/>
    </source>
</evidence>
<dbReference type="AlphaFoldDB" id="A0A1N7NMA8"/>
<comment type="similarity">
    <text evidence="1 2">Belongs to the outer membrane factor (OMF) (TC 1.B.17) family.</text>
</comment>
<dbReference type="STRING" id="80876.SAMN05421779_105223"/>
<protein>
    <submittedName>
        <fullName evidence="4">Efflux transporter, outer membrane factor (OMF) lipoprotein, NodT family</fullName>
    </submittedName>
</protein>
<feature type="compositionally biased region" description="Low complexity" evidence="3">
    <location>
        <begin position="128"/>
        <end position="137"/>
    </location>
</feature>
<dbReference type="EMBL" id="FTOA01000005">
    <property type="protein sequence ID" value="SIS99368.1"/>
    <property type="molecule type" value="Genomic_DNA"/>
</dbReference>
<keyword evidence="5" id="KW-1185">Reference proteome</keyword>
<dbReference type="InterPro" id="IPR010131">
    <property type="entry name" value="MdtP/NodT-like"/>
</dbReference>
<keyword evidence="2" id="KW-1134">Transmembrane beta strand</keyword>
<dbReference type="Gene3D" id="1.20.1600.10">
    <property type="entry name" value="Outer membrane efflux proteins (OEP)"/>
    <property type="match status" value="1"/>
</dbReference>
<reference evidence="4 5" key="1">
    <citation type="submission" date="2017-01" db="EMBL/GenBank/DDBJ databases">
        <authorList>
            <person name="Mah S.A."/>
            <person name="Swanson W.J."/>
            <person name="Moy G.W."/>
            <person name="Vacquier V.D."/>
        </authorList>
    </citation>
    <scope>NUCLEOTIDE SEQUENCE [LARGE SCALE GENOMIC DNA]</scope>
    <source>
        <strain evidence="4 5">DSM 11589</strain>
    </source>
</reference>
<evidence type="ECO:0000313" key="4">
    <source>
        <dbReference type="EMBL" id="SIS99368.1"/>
    </source>
</evidence>
<evidence type="ECO:0000313" key="5">
    <source>
        <dbReference type="Proteomes" id="UP000185678"/>
    </source>
</evidence>
<keyword evidence="2 4" id="KW-0449">Lipoprotein</keyword>
<dbReference type="Pfam" id="PF02321">
    <property type="entry name" value="OEP"/>
    <property type="match status" value="2"/>
</dbReference>
<dbReference type="GO" id="GO:0005886">
    <property type="term" value="C:plasma membrane"/>
    <property type="evidence" value="ECO:0007669"/>
    <property type="project" value="UniProtKB-SubCell"/>
</dbReference>
<dbReference type="InterPro" id="IPR003423">
    <property type="entry name" value="OMP_efflux"/>
</dbReference>
<dbReference type="GO" id="GO:0015562">
    <property type="term" value="F:efflux transmembrane transporter activity"/>
    <property type="evidence" value="ECO:0007669"/>
    <property type="project" value="InterPro"/>
</dbReference>
<keyword evidence="2" id="KW-0564">Palmitate</keyword>
<evidence type="ECO:0000256" key="1">
    <source>
        <dbReference type="ARBA" id="ARBA00007613"/>
    </source>
</evidence>
<dbReference type="SUPFAM" id="SSF56954">
    <property type="entry name" value="Outer membrane efflux proteins (OEP)"/>
    <property type="match status" value="1"/>
</dbReference>
<sequence length="480" mass="52529">MMVQMQQYRMPLRWVLLAGTALLLAGCGPLLETEYQAPTVQAPPQWWQTAGGVSVDQVSVDPWWRDFNDPLLDRLIAEALTKNNDLASAAIKVRKARLQAGLSERALWPSLSVDGSGQAEKTLRNTQSGSGSAGSSKGTERSYSLNGSVSYEADLWGRLSRAADATRWEAEATEQDRASTALSLTATTATLYWQVLYYQDRMRLARESIAYTQRSLDLVQAQVDSGAASPLELLQAQQSVETQEAEATQIEQSLIESQTALAVLFDGPPRAMGLDELHLPTTPIPAVQAGVPSSVMARRPDIRAAELRLREALATVDAKQADYLPQLTLTGGGGSSSATLLNLLSNPVLTLGAGLTLPFLNWNEMQMNVKVSEADYQDAVVSFRQTLYAAFAEIENALSARRTYADQADRLQRALDAALQVEDIYQVRYNAGAATMQEWLDEQEKRRTLQVSLLENRFNRLQAQATLYKALGGGMGAVQQ</sequence>
<proteinExistence type="inferred from homology"/>
<dbReference type="Proteomes" id="UP000185678">
    <property type="component" value="Unassembled WGS sequence"/>
</dbReference>
<comment type="subcellular location">
    <subcellularLocation>
        <location evidence="2">Cell membrane</location>
        <topology evidence="2">Lipid-anchor</topology>
    </subcellularLocation>
</comment>
<name>A0A1N7NMA8_9PROT</name>
<organism evidence="4 5">
    <name type="scientific">Insolitispirillum peregrinum</name>
    <dbReference type="NCBI Taxonomy" id="80876"/>
    <lineage>
        <taxon>Bacteria</taxon>
        <taxon>Pseudomonadati</taxon>
        <taxon>Pseudomonadota</taxon>
        <taxon>Alphaproteobacteria</taxon>
        <taxon>Rhodospirillales</taxon>
        <taxon>Novispirillaceae</taxon>
        <taxon>Insolitispirillum</taxon>
    </lineage>
</organism>
<dbReference type="NCBIfam" id="TIGR01845">
    <property type="entry name" value="outer_NodT"/>
    <property type="match status" value="1"/>
</dbReference>
<feature type="region of interest" description="Disordered" evidence="3">
    <location>
        <begin position="114"/>
        <end position="143"/>
    </location>
</feature>
<dbReference type="PANTHER" id="PTHR30203">
    <property type="entry name" value="OUTER MEMBRANE CATION EFFLUX PROTEIN"/>
    <property type="match status" value="1"/>
</dbReference>
<dbReference type="Gene3D" id="2.20.200.10">
    <property type="entry name" value="Outer membrane efflux proteins (OEP)"/>
    <property type="match status" value="1"/>
</dbReference>